<dbReference type="SMART" id="SM00906">
    <property type="entry name" value="Fungal_trans"/>
    <property type="match status" value="1"/>
</dbReference>
<feature type="compositionally biased region" description="Low complexity" evidence="7">
    <location>
        <begin position="19"/>
        <end position="33"/>
    </location>
</feature>
<dbReference type="CDD" id="cd12148">
    <property type="entry name" value="fungal_TF_MHR"/>
    <property type="match status" value="1"/>
</dbReference>
<dbReference type="SUPFAM" id="SSF57701">
    <property type="entry name" value="Zn2/Cys6 DNA-binding domain"/>
    <property type="match status" value="1"/>
</dbReference>
<dbReference type="PANTHER" id="PTHR31944">
    <property type="entry name" value="HEME-RESPONSIVE ZINC FINGER TRANSCRIPTION FACTOR HAP1"/>
    <property type="match status" value="1"/>
</dbReference>
<evidence type="ECO:0000259" key="8">
    <source>
        <dbReference type="PROSITE" id="PS50048"/>
    </source>
</evidence>
<feature type="compositionally biased region" description="Polar residues" evidence="7">
    <location>
        <begin position="124"/>
        <end position="137"/>
    </location>
</feature>
<keyword evidence="4" id="KW-0238">DNA-binding</keyword>
<dbReference type="GO" id="GO:0005634">
    <property type="term" value="C:nucleus"/>
    <property type="evidence" value="ECO:0007669"/>
    <property type="project" value="TreeGrafter"/>
</dbReference>
<dbReference type="PROSITE" id="PS00463">
    <property type="entry name" value="ZN2_CY6_FUNGAL_1"/>
    <property type="match status" value="1"/>
</dbReference>
<feature type="region of interest" description="Disordered" evidence="7">
    <location>
        <begin position="95"/>
        <end position="146"/>
    </location>
</feature>
<feature type="domain" description="Zn(2)-C6 fungal-type" evidence="8">
    <location>
        <begin position="50"/>
        <end position="82"/>
    </location>
</feature>
<keyword evidence="10" id="KW-1185">Reference proteome</keyword>
<dbReference type="InterPro" id="IPR036864">
    <property type="entry name" value="Zn2-C6_fun-type_DNA-bd_sf"/>
</dbReference>
<dbReference type="Gene3D" id="4.10.240.10">
    <property type="entry name" value="Zn(2)-C6 fungal-type DNA-binding domain"/>
    <property type="match status" value="1"/>
</dbReference>
<dbReference type="GO" id="GO:0001228">
    <property type="term" value="F:DNA-binding transcription activator activity, RNA polymerase II-specific"/>
    <property type="evidence" value="ECO:0007669"/>
    <property type="project" value="TreeGrafter"/>
</dbReference>
<reference evidence="9 10" key="1">
    <citation type="submission" date="2018-02" db="EMBL/GenBank/DDBJ databases">
        <title>The genomes of Aspergillus section Nigri reveals drivers in fungal speciation.</title>
        <authorList>
            <consortium name="DOE Joint Genome Institute"/>
            <person name="Vesth T.C."/>
            <person name="Nybo J."/>
            <person name="Theobald S."/>
            <person name="Brandl J."/>
            <person name="Frisvad J.C."/>
            <person name="Nielsen K.F."/>
            <person name="Lyhne E.K."/>
            <person name="Kogle M.E."/>
            <person name="Kuo A."/>
            <person name="Riley R."/>
            <person name="Clum A."/>
            <person name="Nolan M."/>
            <person name="Lipzen A."/>
            <person name="Salamov A."/>
            <person name="Henrissat B."/>
            <person name="Wiebenga A."/>
            <person name="De vries R.P."/>
            <person name="Grigoriev I.V."/>
            <person name="Mortensen U.H."/>
            <person name="Andersen M.R."/>
            <person name="Baker S.E."/>
        </authorList>
    </citation>
    <scope>NUCLEOTIDE SEQUENCE [LARGE SCALE GENOMIC DNA]</scope>
    <source>
        <strain evidence="9 10">CBS 114.80</strain>
    </source>
</reference>
<dbReference type="GO" id="GO:0006351">
    <property type="term" value="P:DNA-templated transcription"/>
    <property type="evidence" value="ECO:0007669"/>
    <property type="project" value="InterPro"/>
</dbReference>
<keyword evidence="3" id="KW-0805">Transcription regulation</keyword>
<evidence type="ECO:0000313" key="9">
    <source>
        <dbReference type="EMBL" id="PYI33648.1"/>
    </source>
</evidence>
<evidence type="ECO:0000256" key="2">
    <source>
        <dbReference type="ARBA" id="ARBA00022833"/>
    </source>
</evidence>
<evidence type="ECO:0000256" key="6">
    <source>
        <dbReference type="ARBA" id="ARBA00023242"/>
    </source>
</evidence>
<dbReference type="PANTHER" id="PTHR31944:SF130">
    <property type="entry name" value="ZN(II)2CYS6 TRANSCRIPTION FACTO (EUROFUNG)"/>
    <property type="match status" value="1"/>
</dbReference>
<keyword evidence="5" id="KW-0804">Transcription</keyword>
<gene>
    <name evidence="9" type="ORF">BP00DRAFT_338422</name>
</gene>
<dbReference type="GO" id="GO:0000978">
    <property type="term" value="F:RNA polymerase II cis-regulatory region sequence-specific DNA binding"/>
    <property type="evidence" value="ECO:0007669"/>
    <property type="project" value="TreeGrafter"/>
</dbReference>
<evidence type="ECO:0000256" key="4">
    <source>
        <dbReference type="ARBA" id="ARBA00023125"/>
    </source>
</evidence>
<dbReference type="SMART" id="SM00066">
    <property type="entry name" value="GAL4"/>
    <property type="match status" value="1"/>
</dbReference>
<dbReference type="AlphaFoldDB" id="A0A2V5IA27"/>
<evidence type="ECO:0000256" key="1">
    <source>
        <dbReference type="ARBA" id="ARBA00022723"/>
    </source>
</evidence>
<dbReference type="EMBL" id="KZ825482">
    <property type="protein sequence ID" value="PYI33648.1"/>
    <property type="molecule type" value="Genomic_DNA"/>
</dbReference>
<dbReference type="Proteomes" id="UP000248817">
    <property type="component" value="Unassembled WGS sequence"/>
</dbReference>
<keyword evidence="1" id="KW-0479">Metal-binding</keyword>
<dbReference type="InterPro" id="IPR001138">
    <property type="entry name" value="Zn2Cys6_DnaBD"/>
</dbReference>
<dbReference type="CDD" id="cd00067">
    <property type="entry name" value="GAL4"/>
    <property type="match status" value="1"/>
</dbReference>
<accession>A0A2V5IA27</accession>
<dbReference type="Pfam" id="PF04082">
    <property type="entry name" value="Fungal_trans"/>
    <property type="match status" value="1"/>
</dbReference>
<evidence type="ECO:0000256" key="5">
    <source>
        <dbReference type="ARBA" id="ARBA00023163"/>
    </source>
</evidence>
<keyword evidence="6" id="KW-0539">Nucleus</keyword>
<evidence type="ECO:0000313" key="10">
    <source>
        <dbReference type="Proteomes" id="UP000248817"/>
    </source>
</evidence>
<protein>
    <submittedName>
        <fullName evidence="9">Putative C6 transcription factor</fullName>
    </submittedName>
</protein>
<feature type="region of interest" description="Disordered" evidence="7">
    <location>
        <begin position="1"/>
        <end position="49"/>
    </location>
</feature>
<dbReference type="InterPro" id="IPR007219">
    <property type="entry name" value="XnlR_reg_dom"/>
</dbReference>
<sequence length="818" mass="92953">MADVQLKLAASAPNSQPEQQQHQQHQQHQQQHQQHQHQHRVRKRRRRTMACMQCRSRKLRCDREYPVCGRCQKSKTPTRCTYEDGFLWQQPNTVASPVFSERGPTATTQMAQTDRATAHPTPDSGISSLPTRPQPSSRDSRPGEERRDKFLETVLGAPKAAVNQEPYANTSLLHRPRQVFEPHQVPQPHPAEDDEDLASPTQQLDISPRIMMRGRETKTRYNGSGIFANLIAQFPDLRAFAEEIRVASPHLSALRPDLIRVKKGLWKRKPLNEPFPMPTMQSLVTMLPARAVVDELVYLYCIYIESTHRILHVPSFLEELEQFWSQRESPDMASTVFVVQLLLVLACAWNLADLNTLQMKNEAPLTCYTAIEWILHAERWIENANFKRPELATLRLQTLLIIALNIHGMKRSQAWLATGTLVKRAMMAGYHRDPSRYTKISAFSMEMRRRMWATIVELDLQISLERGMPPSVQEDDYDTFPALNIDDTEIKDDSIELPDEKPLDVMTDSSFQAVLAQSLPLRLKACALMHSPRISCRYEEIMRLDWELNRHLSKIPAWPTSEVDDFHRTSERVILMRALLKNKIGHSLLSIHTPFAIEAPREALFAPSARSRLEVASMILSTQRQLRERSAQLSLCNMGEWTVQAYCTICQLLHEKDNKSGSSISTSLTRTLPGLPESLISLVETALTCLESRLLLVVKGAKEYFFMSTILALVKATLWPSQSHVYKQEVVERVILFAQTLFTRHANCAHLGDWGMGSFKTNQVPSLNTGPAMAPPFVPDVAVGQPGTFGMVVSSIYLFSLIPLTICPARCRSVSRLL</sequence>
<feature type="compositionally biased region" description="Basic residues" evidence="7">
    <location>
        <begin position="34"/>
        <end position="48"/>
    </location>
</feature>
<evidence type="ECO:0000256" key="3">
    <source>
        <dbReference type="ARBA" id="ARBA00023015"/>
    </source>
</evidence>
<feature type="compositionally biased region" description="Polar residues" evidence="7">
    <location>
        <begin position="105"/>
        <end position="115"/>
    </location>
</feature>
<organism evidence="9 10">
    <name type="scientific">Aspergillus indologenus CBS 114.80</name>
    <dbReference type="NCBI Taxonomy" id="1450541"/>
    <lineage>
        <taxon>Eukaryota</taxon>
        <taxon>Fungi</taxon>
        <taxon>Dikarya</taxon>
        <taxon>Ascomycota</taxon>
        <taxon>Pezizomycotina</taxon>
        <taxon>Eurotiomycetes</taxon>
        <taxon>Eurotiomycetidae</taxon>
        <taxon>Eurotiales</taxon>
        <taxon>Aspergillaceae</taxon>
        <taxon>Aspergillus</taxon>
        <taxon>Aspergillus subgen. Circumdati</taxon>
    </lineage>
</organism>
<dbReference type="PROSITE" id="PS50048">
    <property type="entry name" value="ZN2_CY6_FUNGAL_2"/>
    <property type="match status" value="1"/>
</dbReference>
<name>A0A2V5IA27_9EURO</name>
<keyword evidence="2" id="KW-0862">Zinc</keyword>
<evidence type="ECO:0000256" key="7">
    <source>
        <dbReference type="SAM" id="MobiDB-lite"/>
    </source>
</evidence>
<dbReference type="GO" id="GO:0008270">
    <property type="term" value="F:zinc ion binding"/>
    <property type="evidence" value="ECO:0007669"/>
    <property type="project" value="InterPro"/>
</dbReference>
<proteinExistence type="predicted"/>
<dbReference type="InterPro" id="IPR051430">
    <property type="entry name" value="Fungal_TF_Env_Response"/>
</dbReference>
<dbReference type="Pfam" id="PF00172">
    <property type="entry name" value="Zn_clus"/>
    <property type="match status" value="1"/>
</dbReference>